<proteinExistence type="predicted"/>
<dbReference type="AlphaFoldDB" id="A0A915JV12"/>
<evidence type="ECO:0000313" key="3">
    <source>
        <dbReference type="WBParaSite" id="nRc.2.0.1.t29894-RA"/>
    </source>
</evidence>
<accession>A0A915JV12</accession>
<reference evidence="3" key="1">
    <citation type="submission" date="2022-11" db="UniProtKB">
        <authorList>
            <consortium name="WormBaseParasite"/>
        </authorList>
    </citation>
    <scope>IDENTIFICATION</scope>
</reference>
<name>A0A915JV12_ROMCU</name>
<evidence type="ECO:0000313" key="2">
    <source>
        <dbReference type="Proteomes" id="UP000887565"/>
    </source>
</evidence>
<feature type="compositionally biased region" description="Basic and acidic residues" evidence="1">
    <location>
        <begin position="1"/>
        <end position="21"/>
    </location>
</feature>
<evidence type="ECO:0000256" key="1">
    <source>
        <dbReference type="SAM" id="MobiDB-lite"/>
    </source>
</evidence>
<dbReference type="Proteomes" id="UP000887565">
    <property type="component" value="Unplaced"/>
</dbReference>
<feature type="region of interest" description="Disordered" evidence="1">
    <location>
        <begin position="1"/>
        <end position="23"/>
    </location>
</feature>
<protein>
    <submittedName>
        <fullName evidence="3">Uncharacterized protein</fullName>
    </submittedName>
</protein>
<sequence length="93" mass="10570">MENGKKEILKTEHNKEKKGTDEESINFANVTSRLDKPFTSWEDNVTSTLKIDEKVSKVFAKFASSSTHIDKIFERKLFADGVSVDDHRPAVVQ</sequence>
<keyword evidence="2" id="KW-1185">Reference proteome</keyword>
<organism evidence="2 3">
    <name type="scientific">Romanomermis culicivorax</name>
    <name type="common">Nematode worm</name>
    <dbReference type="NCBI Taxonomy" id="13658"/>
    <lineage>
        <taxon>Eukaryota</taxon>
        <taxon>Metazoa</taxon>
        <taxon>Ecdysozoa</taxon>
        <taxon>Nematoda</taxon>
        <taxon>Enoplea</taxon>
        <taxon>Dorylaimia</taxon>
        <taxon>Mermithida</taxon>
        <taxon>Mermithoidea</taxon>
        <taxon>Mermithidae</taxon>
        <taxon>Romanomermis</taxon>
    </lineage>
</organism>
<dbReference type="WBParaSite" id="nRc.2.0.1.t29894-RA">
    <property type="protein sequence ID" value="nRc.2.0.1.t29894-RA"/>
    <property type="gene ID" value="nRc.2.0.1.g29894"/>
</dbReference>